<keyword evidence="1" id="KW-0812">Transmembrane</keyword>
<dbReference type="Proteomes" id="UP000662074">
    <property type="component" value="Unassembled WGS sequence"/>
</dbReference>
<feature type="transmembrane region" description="Helical" evidence="1">
    <location>
        <begin position="20"/>
        <end position="40"/>
    </location>
</feature>
<evidence type="ECO:0000256" key="1">
    <source>
        <dbReference type="SAM" id="Phobius"/>
    </source>
</evidence>
<evidence type="ECO:0008006" key="4">
    <source>
        <dbReference type="Google" id="ProtNLM"/>
    </source>
</evidence>
<evidence type="ECO:0000313" key="2">
    <source>
        <dbReference type="EMBL" id="GGI51721.1"/>
    </source>
</evidence>
<protein>
    <recommendedName>
        <fullName evidence="4">YcxB family protein</fullName>
    </recommendedName>
</protein>
<keyword evidence="3" id="KW-1185">Reference proteome</keyword>
<dbReference type="EMBL" id="BMDO01000008">
    <property type="protein sequence ID" value="GGI51721.1"/>
    <property type="molecule type" value="Genomic_DNA"/>
</dbReference>
<keyword evidence="1" id="KW-1133">Transmembrane helix</keyword>
<reference evidence="2" key="1">
    <citation type="journal article" date="2014" name="Int. J. Syst. Evol. Microbiol.">
        <title>Complete genome sequence of Corynebacterium casei LMG S-19264T (=DSM 44701T), isolated from a smear-ripened cheese.</title>
        <authorList>
            <consortium name="US DOE Joint Genome Institute (JGI-PGF)"/>
            <person name="Walter F."/>
            <person name="Albersmeier A."/>
            <person name="Kalinowski J."/>
            <person name="Ruckert C."/>
        </authorList>
    </citation>
    <scope>NUCLEOTIDE SEQUENCE</scope>
    <source>
        <strain evidence="2">CCM 8711</strain>
    </source>
</reference>
<sequence>MIKVYKLSEDQLSSAAIRIIKAAVKLMVIVLVLVNGYFLGCLHLSWKYALIGSAVCVPAFGLAILIGYGLLKQSYKHYRIVLDDDGVEFYMPPNDKKIKWENLSKHLISNGTIELHDTTKSAFFRWLTGEGNIQIIPELENFDDLCTTIDIYINKFSV</sequence>
<organism evidence="2 3">
    <name type="scientific">Mucilaginibacter galii</name>
    <dbReference type="NCBI Taxonomy" id="2005073"/>
    <lineage>
        <taxon>Bacteria</taxon>
        <taxon>Pseudomonadati</taxon>
        <taxon>Bacteroidota</taxon>
        <taxon>Sphingobacteriia</taxon>
        <taxon>Sphingobacteriales</taxon>
        <taxon>Sphingobacteriaceae</taxon>
        <taxon>Mucilaginibacter</taxon>
    </lineage>
</organism>
<feature type="transmembrane region" description="Helical" evidence="1">
    <location>
        <begin position="46"/>
        <end position="71"/>
    </location>
</feature>
<proteinExistence type="predicted"/>
<dbReference type="AlphaFoldDB" id="A0A917JAN0"/>
<dbReference type="RefSeq" id="WP_188417826.1">
    <property type="nucleotide sequence ID" value="NZ_BMDO01000008.1"/>
</dbReference>
<evidence type="ECO:0000313" key="3">
    <source>
        <dbReference type="Proteomes" id="UP000662074"/>
    </source>
</evidence>
<gene>
    <name evidence="2" type="ORF">GCM10011425_29330</name>
</gene>
<comment type="caution">
    <text evidence="2">The sequence shown here is derived from an EMBL/GenBank/DDBJ whole genome shotgun (WGS) entry which is preliminary data.</text>
</comment>
<keyword evidence="1" id="KW-0472">Membrane</keyword>
<reference evidence="2" key="2">
    <citation type="submission" date="2020-09" db="EMBL/GenBank/DDBJ databases">
        <authorList>
            <person name="Sun Q."/>
            <person name="Sedlacek I."/>
        </authorList>
    </citation>
    <scope>NUCLEOTIDE SEQUENCE</scope>
    <source>
        <strain evidence="2">CCM 8711</strain>
    </source>
</reference>
<name>A0A917JAN0_9SPHI</name>
<accession>A0A917JAN0</accession>